<evidence type="ECO:0000256" key="2">
    <source>
        <dbReference type="ARBA" id="ARBA00022452"/>
    </source>
</evidence>
<dbReference type="RefSeq" id="WP_341412647.1">
    <property type="nucleotide sequence ID" value="NZ_JBBUTH010000010.1"/>
</dbReference>
<dbReference type="Proteomes" id="UP001365405">
    <property type="component" value="Unassembled WGS sequence"/>
</dbReference>
<keyword evidence="2" id="KW-1134">Transmembrane beta strand</keyword>
<keyword evidence="7" id="KW-0732">Signal</keyword>
<name>A0ABU9CM73_9BURK</name>
<comment type="subcellular location">
    <subcellularLocation>
        <location evidence="1">Cell outer membrane</location>
    </subcellularLocation>
</comment>
<reference evidence="8 9" key="1">
    <citation type="submission" date="2024-04" db="EMBL/GenBank/DDBJ databases">
        <title>Novel species of the genus Ideonella isolated from streams.</title>
        <authorList>
            <person name="Lu H."/>
        </authorList>
    </citation>
    <scope>NUCLEOTIDE SEQUENCE [LARGE SCALE GENOMIC DNA]</scope>
    <source>
        <strain evidence="8 9">DXS22W</strain>
    </source>
</reference>
<protein>
    <submittedName>
        <fullName evidence="8">TolC family protein</fullName>
    </submittedName>
</protein>
<sequence length="439" mass="46497">MSRRLTPRRLAAALALALPALMAQATPTPDDADLPDTAQLVQAFQRTPAWQAATLTRHAEQAGLRQGLAGPQEWTASLSTQRWRQTDGGQPAQWQEWELGLDRSLRLPGKRAAAEALGQARIASADAALQRGWREHARQYLTLWGDWQRERAVQREAQALVALLQRQAQAVATRQRLGDAARIETAQAQAALAQAQAQAEAAAARAAQQRRRLDALYPGLPTVAQAAPDGAASQPAPPPAAADAGLATLVDAQLAHDAELAQARREAAALRALAAQEQAEARPDPSVGVRMGSSRGGNERMLGVVLSVPFGGPARQAGAEAAALRASAAERQADELARQLQVEAAHRVLARDAAAATHQRQREAAQRLTDVADTLARGFALGEGSLSDLLAARRLAHEQALAAAQAAIDWRVAGLRLQLESGQLWAWPGTGAPTPTPAP</sequence>
<dbReference type="SUPFAM" id="SSF56954">
    <property type="entry name" value="Outer membrane efflux proteins (OEP)"/>
    <property type="match status" value="1"/>
</dbReference>
<evidence type="ECO:0000256" key="7">
    <source>
        <dbReference type="SAM" id="SignalP"/>
    </source>
</evidence>
<feature type="coiled-coil region" evidence="6">
    <location>
        <begin position="185"/>
        <end position="212"/>
    </location>
</feature>
<keyword evidence="3" id="KW-0812">Transmembrane</keyword>
<dbReference type="EMBL" id="JBBUTH010000010">
    <property type="protein sequence ID" value="MEK8052915.1"/>
    <property type="molecule type" value="Genomic_DNA"/>
</dbReference>
<organism evidence="8 9">
    <name type="scientific">Pseudaquabacterium inlustre</name>
    <dbReference type="NCBI Taxonomy" id="2984192"/>
    <lineage>
        <taxon>Bacteria</taxon>
        <taxon>Pseudomonadati</taxon>
        <taxon>Pseudomonadota</taxon>
        <taxon>Betaproteobacteria</taxon>
        <taxon>Burkholderiales</taxon>
        <taxon>Sphaerotilaceae</taxon>
        <taxon>Pseudaquabacterium</taxon>
    </lineage>
</organism>
<dbReference type="Gene3D" id="1.20.1600.10">
    <property type="entry name" value="Outer membrane efflux proteins (OEP)"/>
    <property type="match status" value="1"/>
</dbReference>
<dbReference type="PANTHER" id="PTHR30026">
    <property type="entry name" value="OUTER MEMBRANE PROTEIN TOLC"/>
    <property type="match status" value="1"/>
</dbReference>
<evidence type="ECO:0000313" key="9">
    <source>
        <dbReference type="Proteomes" id="UP001365405"/>
    </source>
</evidence>
<keyword evidence="9" id="KW-1185">Reference proteome</keyword>
<feature type="signal peptide" evidence="7">
    <location>
        <begin position="1"/>
        <end position="25"/>
    </location>
</feature>
<dbReference type="PANTHER" id="PTHR30026:SF20">
    <property type="entry name" value="OUTER MEMBRANE PROTEIN TOLC"/>
    <property type="match status" value="1"/>
</dbReference>
<evidence type="ECO:0000313" key="8">
    <source>
        <dbReference type="EMBL" id="MEK8052915.1"/>
    </source>
</evidence>
<evidence type="ECO:0000256" key="3">
    <source>
        <dbReference type="ARBA" id="ARBA00022692"/>
    </source>
</evidence>
<keyword evidence="6" id="KW-0175">Coiled coil</keyword>
<evidence type="ECO:0000256" key="6">
    <source>
        <dbReference type="SAM" id="Coils"/>
    </source>
</evidence>
<dbReference type="InterPro" id="IPR051906">
    <property type="entry name" value="TolC-like"/>
</dbReference>
<evidence type="ECO:0000256" key="5">
    <source>
        <dbReference type="ARBA" id="ARBA00023237"/>
    </source>
</evidence>
<feature type="chain" id="PRO_5045727374" evidence="7">
    <location>
        <begin position="26"/>
        <end position="439"/>
    </location>
</feature>
<comment type="caution">
    <text evidence="8">The sequence shown here is derived from an EMBL/GenBank/DDBJ whole genome shotgun (WGS) entry which is preliminary data.</text>
</comment>
<gene>
    <name evidence="8" type="ORF">AACH10_21870</name>
</gene>
<keyword evidence="5" id="KW-0998">Cell outer membrane</keyword>
<accession>A0ABU9CM73</accession>
<proteinExistence type="predicted"/>
<keyword evidence="4" id="KW-0472">Membrane</keyword>
<evidence type="ECO:0000256" key="1">
    <source>
        <dbReference type="ARBA" id="ARBA00004442"/>
    </source>
</evidence>
<evidence type="ECO:0000256" key="4">
    <source>
        <dbReference type="ARBA" id="ARBA00023136"/>
    </source>
</evidence>